<dbReference type="InterPro" id="IPR040214">
    <property type="entry name" value="BRD10"/>
</dbReference>
<keyword evidence="7" id="KW-1185">Reference proteome</keyword>
<dbReference type="EMBL" id="AFYH01153006">
    <property type="status" value="NOT_ANNOTATED_CDS"/>
    <property type="molecule type" value="Genomic_DNA"/>
</dbReference>
<evidence type="ECO:0000313" key="7">
    <source>
        <dbReference type="Proteomes" id="UP000008672"/>
    </source>
</evidence>
<dbReference type="CDD" id="cd04369">
    <property type="entry name" value="Bromodomain"/>
    <property type="match status" value="1"/>
</dbReference>
<dbReference type="PROSITE" id="PS50014">
    <property type="entry name" value="BROMODOMAIN_2"/>
    <property type="match status" value="1"/>
</dbReference>
<dbReference type="SMART" id="SM00297">
    <property type="entry name" value="BROMO"/>
    <property type="match status" value="1"/>
</dbReference>
<dbReference type="Proteomes" id="UP000008672">
    <property type="component" value="Unassembled WGS sequence"/>
</dbReference>
<evidence type="ECO:0000256" key="1">
    <source>
        <dbReference type="ARBA" id="ARBA00023117"/>
    </source>
</evidence>
<keyword evidence="3" id="KW-0175">Coiled coil</keyword>
<evidence type="ECO:0000259" key="5">
    <source>
        <dbReference type="PROSITE" id="PS50014"/>
    </source>
</evidence>
<evidence type="ECO:0000313" key="6">
    <source>
        <dbReference type="Ensembl" id="ENSLACP00000013276.1"/>
    </source>
</evidence>
<feature type="region of interest" description="Disordered" evidence="4">
    <location>
        <begin position="1"/>
        <end position="27"/>
    </location>
</feature>
<dbReference type="EMBL" id="AFYH01153008">
    <property type="status" value="NOT_ANNOTATED_CDS"/>
    <property type="molecule type" value="Genomic_DNA"/>
</dbReference>
<dbReference type="GeneTree" id="ENSGT00390000011483"/>
<dbReference type="SUPFAM" id="SSF47370">
    <property type="entry name" value="Bromodomain"/>
    <property type="match status" value="1"/>
</dbReference>
<protein>
    <submittedName>
        <fullName evidence="6">Bromodomain containing 10</fullName>
    </submittedName>
</protein>
<dbReference type="InterPro" id="IPR056522">
    <property type="entry name" value="KIAA2026_hel"/>
</dbReference>
<dbReference type="PANTHER" id="PTHR31095:SF3">
    <property type="entry name" value="RIKEN CDNA 9930021J03 GENE"/>
    <property type="match status" value="1"/>
</dbReference>
<dbReference type="EMBL" id="AFYH01153015">
    <property type="status" value="NOT_ANNOTATED_CDS"/>
    <property type="molecule type" value="Genomic_DNA"/>
</dbReference>
<reference evidence="7" key="1">
    <citation type="submission" date="2011-08" db="EMBL/GenBank/DDBJ databases">
        <title>The draft genome of Latimeria chalumnae.</title>
        <authorList>
            <person name="Di Palma F."/>
            <person name="Alfoldi J."/>
            <person name="Johnson J."/>
            <person name="Berlin A."/>
            <person name="Gnerre S."/>
            <person name="Jaffe D."/>
            <person name="MacCallum I."/>
            <person name="Young S."/>
            <person name="Walker B.J."/>
            <person name="Lander E."/>
            <person name="Lindblad-Toh K."/>
        </authorList>
    </citation>
    <scope>NUCLEOTIDE SEQUENCE [LARGE SCALE GENOMIC DNA]</scope>
    <source>
        <strain evidence="7">Wild caught</strain>
    </source>
</reference>
<feature type="coiled-coil region" evidence="3">
    <location>
        <begin position="189"/>
        <end position="222"/>
    </location>
</feature>
<dbReference type="PANTHER" id="PTHR31095">
    <property type="entry name" value="RIKEN CDNA 9930021J03 GENE"/>
    <property type="match status" value="1"/>
</dbReference>
<dbReference type="EMBL" id="AFYH01153013">
    <property type="status" value="NOT_ANNOTATED_CDS"/>
    <property type="molecule type" value="Genomic_DNA"/>
</dbReference>
<dbReference type="FunCoup" id="H3AUF5">
    <property type="interactions" value="2199"/>
</dbReference>
<feature type="compositionally biased region" description="Basic and acidic residues" evidence="4">
    <location>
        <begin position="496"/>
        <end position="537"/>
    </location>
</feature>
<feature type="domain" description="Bromo" evidence="5">
    <location>
        <begin position="47"/>
        <end position="117"/>
    </location>
</feature>
<dbReference type="eggNOG" id="KOG1474">
    <property type="taxonomic scope" value="Eukaryota"/>
</dbReference>
<dbReference type="EMBL" id="AFYH01153009">
    <property type="status" value="NOT_ANNOTATED_CDS"/>
    <property type="molecule type" value="Genomic_DNA"/>
</dbReference>
<feature type="region of interest" description="Disordered" evidence="4">
    <location>
        <begin position="634"/>
        <end position="705"/>
    </location>
</feature>
<evidence type="ECO:0000256" key="4">
    <source>
        <dbReference type="SAM" id="MobiDB-lite"/>
    </source>
</evidence>
<dbReference type="Ensembl" id="ENSLACT00000013372.1">
    <property type="protein sequence ID" value="ENSLACP00000013276.1"/>
    <property type="gene ID" value="ENSLACG00000011689.1"/>
</dbReference>
<gene>
    <name evidence="6" type="primary">BRD10</name>
</gene>
<reference evidence="6" key="3">
    <citation type="submission" date="2025-09" db="UniProtKB">
        <authorList>
            <consortium name="Ensembl"/>
        </authorList>
    </citation>
    <scope>IDENTIFICATION</scope>
</reference>
<name>H3AUF5_LATCH</name>
<evidence type="ECO:0000256" key="3">
    <source>
        <dbReference type="SAM" id="Coils"/>
    </source>
</evidence>
<feature type="region of interest" description="Disordered" evidence="4">
    <location>
        <begin position="908"/>
        <end position="945"/>
    </location>
</feature>
<proteinExistence type="predicted"/>
<dbReference type="Pfam" id="PF23450">
    <property type="entry name" value="KIAA2026_hel"/>
    <property type="match status" value="1"/>
</dbReference>
<dbReference type="HOGENOM" id="CLU_001633_0_0_1"/>
<organism evidence="6 7">
    <name type="scientific">Latimeria chalumnae</name>
    <name type="common">Coelacanth</name>
    <dbReference type="NCBI Taxonomy" id="7897"/>
    <lineage>
        <taxon>Eukaryota</taxon>
        <taxon>Metazoa</taxon>
        <taxon>Chordata</taxon>
        <taxon>Craniata</taxon>
        <taxon>Vertebrata</taxon>
        <taxon>Euteleostomi</taxon>
        <taxon>Coelacanthiformes</taxon>
        <taxon>Coelacanthidae</taxon>
        <taxon>Latimeria</taxon>
    </lineage>
</organism>
<dbReference type="InterPro" id="IPR001487">
    <property type="entry name" value="Bromodomain"/>
</dbReference>
<dbReference type="EMBL" id="AFYH01153012">
    <property type="status" value="NOT_ANNOTATED_CDS"/>
    <property type="molecule type" value="Genomic_DNA"/>
</dbReference>
<dbReference type="EMBL" id="AFYH01153007">
    <property type="status" value="NOT_ANNOTATED_CDS"/>
    <property type="molecule type" value="Genomic_DNA"/>
</dbReference>
<dbReference type="InParanoid" id="H3AUF5"/>
<dbReference type="EMBL" id="AFYH01153010">
    <property type="status" value="NOT_ANNOTATED_CDS"/>
    <property type="molecule type" value="Genomic_DNA"/>
</dbReference>
<reference evidence="6" key="2">
    <citation type="submission" date="2025-08" db="UniProtKB">
        <authorList>
            <consortium name="Ensembl"/>
        </authorList>
    </citation>
    <scope>IDENTIFICATION</scope>
</reference>
<dbReference type="OMA" id="DAQENAY"/>
<dbReference type="Pfam" id="PF00439">
    <property type="entry name" value="Bromodomain"/>
    <property type="match status" value="1"/>
</dbReference>
<dbReference type="EMBL" id="AFYH01153014">
    <property type="status" value="NOT_ANNOTATED_CDS"/>
    <property type="molecule type" value="Genomic_DNA"/>
</dbReference>
<keyword evidence="1 2" id="KW-0103">Bromodomain</keyword>
<feature type="compositionally biased region" description="Basic residues" evidence="4">
    <location>
        <begin position="670"/>
        <end position="700"/>
    </location>
</feature>
<feature type="compositionally biased region" description="Polar residues" evidence="4">
    <location>
        <begin position="936"/>
        <end position="945"/>
    </location>
</feature>
<dbReference type="EMBL" id="AFYH01153011">
    <property type="status" value="NOT_ANNOTATED_CDS"/>
    <property type="molecule type" value="Genomic_DNA"/>
</dbReference>
<sequence>MISDDSHSLPDLVPVTSSSEKRQEEEEDLSYELQQGYRILCEFLLEKHRSLIAPFLNPVSSLDYRDYENRIQEPMWLLKLEDKFADREYQSITEFVADFRLMLENCYRYHGVDHWLSKQAQKLEMMLEQKLTLLSRPLREKTTIAVTSKGRYGLEDEKGVLLTPTRRRSSSRSLSGLTAGVFESVMVQALRLEEQQRAKEEKRLREQERKEAEEANQKEIEEWEKNLLAQAEPTRMETTWEVPAIGHFLCLAQQVLNLPEIVFYELERCLLMPQCSVFLAKIMTSLLSPPHRRPTLHRRPTFSYRTWEAALSQKVHQWYSVVGQAQDPNSCAEKLGLCPQFFRVLGETNPLENTPFHELPFYQKVWLLKGLCDFVYETQKEVQDAVLGQPIHECREVILGYDSQENSYIHFPQFCGADIRIYKQRPHRAPEFPIPHIKVHRAPQVKIEKVKTENFHKNHENIKVVDNDCWLPNINPKEPQKIGDGFDSLQNCPTEPKSEKHTALPEREVNSSCETKKPRTDSEVKKKCLDSSKENLEKPSSPGEIVGYGAPLSPGEIRIVENGNLCGDVSLLKSEPSPLKENAAKTCKRHMNGSHSGKLDVKCLVTKDIAPEQFLGQKKDLKLLKMRIKKKKKKKKKLKDILNDNLQSRPDGLRQPLAKSYRLDTQKKSFLMKKKAKHKKHKSGKKSTSKRTNVKKKKIAPRPSSEPSFKLICTNLDDLRELITKTEEELKELDSSRKKSAKWYYRRQAVKELHCTLMRLLNELLPWEPKLIKAFQKNRSRLKKDYDDFKRQPDHGKFIRDLWTSEEIDMECGKETLSVEVDKLTEFAEQQEIMKNDSVSPDDTQPSDMELSTCRMRPLRKEGGSKEIQKALPKTLKRQCKQSSFLDEYAKEFSPRKKIKPSLNEVADNRTAGTLTEVQSESWPSELKQTAEELSAKTTSNADTATSSLDFQKPLKPIQALLAKNVGNKVTLTSQLPSSVCCTSAGFDKTAVTVVQSGPTKPTVSCQAPVKNPLQMLYKRSDGSCVPINLSSSPVKIAVQPVIDPKTGEKLMQQVLILPKNFLIQQKEGKPHETESHPAASCSQTVKINVSSPVNTVTQLVNLSLDKNTPDLKMTSTLSGMPSAVRTSVSSPSITTSKVSQPEMGIIKNILTTPMLVPTSTTSTISTMVQPVASAVTLCKSAFVGGQSQKLTQQHSQSTAQNENKQELKTVCIRDSESIHVTTRGGNTGVVKVQTSSDQNSPSTLSPNTVFTYTQQLPTFLVSNTTLQPATLTSSSSSSTAAISGVPLFGQSSSSSVAQLSAPVSFPAVPAGLNQILGKGVKIAISQTASSGELDQVTNTAMKVSSPSFLPTVSSNNSLLPATPSTSLSIINMSASSLGTVSSGNILKITPPSSAQQSFEQKRKNLIVTQPESYKSAVGDLVGTAPVQKIILVTSPSVTPCSPAKVTMVATPTCSSVKPQTLRFVGPPVTAVTSASSIITEPLKQAFPLLMAKTYPRNTEQPQVVLIPSSLGASIKTNSSSTVSQVKDVKIGLNIGQAIVNTCGSALRIPAINMPQKISSKKIDEQSNKGFVLPLSTVSNSIPGSLSVTVNESIIPCCISKGATSAVATGVKSVGIVSSTSILSAGTQPAAMFTRSDTAFLRNPTALSNKLPITSTGNDVASSALKAGHFASSVLIAATKPSVSPQQMAPASPLPVIDSFPVSLSSGVKGAQTASCVPSVPLASQCLPLLKGQPQTLSQVHCPQSSVVLSSSTSSITRSPIVQPAPLQNLLKMFSPSSSGCLVPVQQSANSLLKPTQCNTPLTGPTSAIQSGTAASAIPGQVGVLLNGPCVQQKILINTSAPLAPGTQIMFNNTKFVVPPQGLGAGSHILLISGNAKQGPSQFINNVQGAQSVTLGSTAKSRLASSSFSGGQDIKLQSHNSTQIVNSVTKVHTSPVALAAPQVSTITKTSIKPVAVTATVATPAVTQSRLLSKPVLATTAQSIKSSLSSDTVALPLDMPVSKLLVSPEGAILNTISTPAANTRFLSPPTALGLTATSSCALSVIPPYQAPSSTKPNTAAS</sequence>
<evidence type="ECO:0000256" key="2">
    <source>
        <dbReference type="PROSITE-ProRule" id="PRU00035"/>
    </source>
</evidence>
<accession>H3AUF5</accession>
<dbReference type="STRING" id="7897.ENSLACP00000013276"/>
<dbReference type="Gene3D" id="1.20.920.10">
    <property type="entry name" value="Bromodomain-like"/>
    <property type="match status" value="1"/>
</dbReference>
<feature type="compositionally biased region" description="Polar residues" evidence="4">
    <location>
        <begin position="911"/>
        <end position="923"/>
    </location>
</feature>
<dbReference type="Bgee" id="ENSLACG00000011689">
    <property type="expression patterns" value="Expressed in muscle tissue and 4 other cell types or tissues"/>
</dbReference>
<dbReference type="PRINTS" id="PR00503">
    <property type="entry name" value="BROMODOMAIN"/>
</dbReference>
<dbReference type="InterPro" id="IPR036427">
    <property type="entry name" value="Bromodomain-like_sf"/>
</dbReference>
<feature type="region of interest" description="Disordered" evidence="4">
    <location>
        <begin position="480"/>
        <end position="546"/>
    </location>
</feature>